<dbReference type="InterPro" id="IPR053812">
    <property type="entry name" value="HTH_Sigma70_ECF-like"/>
</dbReference>
<dbReference type="Gene3D" id="1.10.1740.10">
    <property type="match status" value="1"/>
</dbReference>
<dbReference type="InterPro" id="IPR013324">
    <property type="entry name" value="RNA_pol_sigma_r3/r4-like"/>
</dbReference>
<evidence type="ECO:0000313" key="6">
    <source>
        <dbReference type="EMBL" id="MBB6095583.1"/>
    </source>
</evidence>
<reference evidence="6 7" key="1">
    <citation type="submission" date="2020-08" db="EMBL/GenBank/DDBJ databases">
        <title>Genomic Encyclopedia of Type Strains, Phase IV (KMG-IV): sequencing the most valuable type-strain genomes for metagenomic binning, comparative biology and taxonomic classification.</title>
        <authorList>
            <person name="Goeker M."/>
        </authorList>
    </citation>
    <scope>NUCLEOTIDE SEQUENCE [LARGE SCALE GENOMIC DNA]</scope>
    <source>
        <strain evidence="6 7">DSM 26723</strain>
    </source>
</reference>
<accession>A0A841HS39</accession>
<keyword evidence="2" id="KW-0805">Transcription regulation</keyword>
<dbReference type="InterPro" id="IPR036388">
    <property type="entry name" value="WH-like_DNA-bd_sf"/>
</dbReference>
<dbReference type="NCBIfam" id="TIGR02999">
    <property type="entry name" value="Sig-70_X6"/>
    <property type="match status" value="1"/>
</dbReference>
<organism evidence="6 7">
    <name type="scientific">Povalibacter uvarum</name>
    <dbReference type="NCBI Taxonomy" id="732238"/>
    <lineage>
        <taxon>Bacteria</taxon>
        <taxon>Pseudomonadati</taxon>
        <taxon>Pseudomonadota</taxon>
        <taxon>Gammaproteobacteria</taxon>
        <taxon>Steroidobacterales</taxon>
        <taxon>Steroidobacteraceae</taxon>
        <taxon>Povalibacter</taxon>
    </lineage>
</organism>
<comment type="caution">
    <text evidence="6">The sequence shown here is derived from an EMBL/GenBank/DDBJ whole genome shotgun (WGS) entry which is preliminary data.</text>
</comment>
<keyword evidence="3" id="KW-0731">Sigma factor</keyword>
<dbReference type="InterPro" id="IPR013325">
    <property type="entry name" value="RNA_pol_sigma_r2"/>
</dbReference>
<proteinExistence type="inferred from homology"/>
<dbReference type="PANTHER" id="PTHR43133">
    <property type="entry name" value="RNA POLYMERASE ECF-TYPE SIGMA FACTO"/>
    <property type="match status" value="1"/>
</dbReference>
<dbReference type="Proteomes" id="UP000588068">
    <property type="component" value="Unassembled WGS sequence"/>
</dbReference>
<dbReference type="NCBIfam" id="TIGR02937">
    <property type="entry name" value="sigma70-ECF"/>
    <property type="match status" value="1"/>
</dbReference>
<keyword evidence="7" id="KW-1185">Reference proteome</keyword>
<dbReference type="EMBL" id="JACHHZ010000005">
    <property type="protein sequence ID" value="MBB6095583.1"/>
    <property type="molecule type" value="Genomic_DNA"/>
</dbReference>
<dbReference type="GO" id="GO:0006352">
    <property type="term" value="P:DNA-templated transcription initiation"/>
    <property type="evidence" value="ECO:0007669"/>
    <property type="project" value="InterPro"/>
</dbReference>
<dbReference type="Gene3D" id="1.10.10.10">
    <property type="entry name" value="Winged helix-like DNA-binding domain superfamily/Winged helix DNA-binding domain"/>
    <property type="match status" value="1"/>
</dbReference>
<name>A0A841HS39_9GAMM</name>
<sequence>MSDASSDSLEITRLLHRWSGGDAAAADALFPLVYGELRRMAKQRLARERSDHTLQGTALVHEAFLRLSGQSSASWRNRNQFLALASQMMRRVLVDHARQRAAAKRGAGEQALSLDDTRAAFEIDAAFVAAAQEEIHSDQPPGIDVLGIDRALEALAVIDAQQARIVELRYFGGLTIEETADVVEISPATVKREWAMARAWLRRELSAAGADDPVKRP</sequence>
<keyword evidence="4" id="KW-0804">Transcription</keyword>
<dbReference type="GO" id="GO:0016987">
    <property type="term" value="F:sigma factor activity"/>
    <property type="evidence" value="ECO:0007669"/>
    <property type="project" value="UniProtKB-KW"/>
</dbReference>
<dbReference type="Pfam" id="PF07638">
    <property type="entry name" value="Sigma70_ECF"/>
    <property type="match status" value="1"/>
</dbReference>
<dbReference type="CDD" id="cd06171">
    <property type="entry name" value="Sigma70_r4"/>
    <property type="match status" value="1"/>
</dbReference>
<comment type="similarity">
    <text evidence="1">Belongs to the sigma-70 factor family. ECF subfamily.</text>
</comment>
<evidence type="ECO:0000256" key="2">
    <source>
        <dbReference type="ARBA" id="ARBA00023015"/>
    </source>
</evidence>
<feature type="domain" description="RNA polymerase sigma-70 ECF-like HTH" evidence="5">
    <location>
        <begin position="10"/>
        <end position="206"/>
    </location>
</feature>
<evidence type="ECO:0000259" key="5">
    <source>
        <dbReference type="Pfam" id="PF07638"/>
    </source>
</evidence>
<dbReference type="PANTHER" id="PTHR43133:SF39">
    <property type="entry name" value="SIMILAR TO RNA POLYMERASE SIGMA-E FACTOR"/>
    <property type="match status" value="1"/>
</dbReference>
<evidence type="ECO:0000313" key="7">
    <source>
        <dbReference type="Proteomes" id="UP000588068"/>
    </source>
</evidence>
<dbReference type="AlphaFoldDB" id="A0A841HS39"/>
<dbReference type="InterPro" id="IPR011517">
    <property type="entry name" value="RNA_pol_sigma70_ECF-like"/>
</dbReference>
<evidence type="ECO:0000256" key="4">
    <source>
        <dbReference type="ARBA" id="ARBA00023163"/>
    </source>
</evidence>
<dbReference type="InterPro" id="IPR014284">
    <property type="entry name" value="RNA_pol_sigma-70_dom"/>
</dbReference>
<dbReference type="RefSeq" id="WP_184334936.1">
    <property type="nucleotide sequence ID" value="NZ_JACHHZ010000005.1"/>
</dbReference>
<dbReference type="SUPFAM" id="SSF88659">
    <property type="entry name" value="Sigma3 and sigma4 domains of RNA polymerase sigma factors"/>
    <property type="match status" value="1"/>
</dbReference>
<dbReference type="SUPFAM" id="SSF88946">
    <property type="entry name" value="Sigma2 domain of RNA polymerase sigma factors"/>
    <property type="match status" value="1"/>
</dbReference>
<dbReference type="InterPro" id="IPR039425">
    <property type="entry name" value="RNA_pol_sigma-70-like"/>
</dbReference>
<evidence type="ECO:0000256" key="1">
    <source>
        <dbReference type="ARBA" id="ARBA00010641"/>
    </source>
</evidence>
<gene>
    <name evidence="6" type="ORF">HNQ60_004473</name>
</gene>
<evidence type="ECO:0000256" key="3">
    <source>
        <dbReference type="ARBA" id="ARBA00023082"/>
    </source>
</evidence>
<protein>
    <submittedName>
        <fullName evidence="6">RNA polymerase sigma factor (TIGR02999 family)</fullName>
    </submittedName>
</protein>